<proteinExistence type="predicted"/>
<name>A0A917ENI6_9MICC</name>
<protein>
    <submittedName>
        <fullName evidence="2">Branched-chain amino acid transporter AzlD</fullName>
    </submittedName>
</protein>
<evidence type="ECO:0000256" key="1">
    <source>
        <dbReference type="SAM" id="Phobius"/>
    </source>
</evidence>
<keyword evidence="1" id="KW-1133">Transmembrane helix</keyword>
<feature type="transmembrane region" description="Helical" evidence="1">
    <location>
        <begin position="68"/>
        <end position="101"/>
    </location>
</feature>
<dbReference type="AlphaFoldDB" id="A0A917ENI6"/>
<dbReference type="InterPro" id="IPR008407">
    <property type="entry name" value="Brnchd-chn_aa_trnsp_AzlD"/>
</dbReference>
<comment type="caution">
    <text evidence="2">The sequence shown here is derived from an EMBL/GenBank/DDBJ whole genome shotgun (WGS) entry which is preliminary data.</text>
</comment>
<feature type="transmembrane region" description="Helical" evidence="1">
    <location>
        <begin position="6"/>
        <end position="26"/>
    </location>
</feature>
<dbReference type="RefSeq" id="WP_188682334.1">
    <property type="nucleotide sequence ID" value="NZ_BMIS01000001.1"/>
</dbReference>
<keyword evidence="1" id="KW-0472">Membrane</keyword>
<keyword evidence="1" id="KW-0812">Transmembrane</keyword>
<keyword evidence="3" id="KW-1185">Reference proteome</keyword>
<sequence length="104" mass="10634">MSELWIWILVACAAAYATKIIGYLVPAAWLQHRLVTQISGVLTVALLAALVAMNTVSGDDGLAFDARIGALLAAAVALILRAPFIVVVIVGAGAAAGLRLLGVP</sequence>
<evidence type="ECO:0000313" key="3">
    <source>
        <dbReference type="Proteomes" id="UP000633136"/>
    </source>
</evidence>
<evidence type="ECO:0000313" key="2">
    <source>
        <dbReference type="EMBL" id="GGE60199.1"/>
    </source>
</evidence>
<feature type="transmembrane region" description="Helical" evidence="1">
    <location>
        <begin position="38"/>
        <end position="56"/>
    </location>
</feature>
<dbReference type="Proteomes" id="UP000633136">
    <property type="component" value="Unassembled WGS sequence"/>
</dbReference>
<accession>A0A917ENI6</accession>
<dbReference type="Pfam" id="PF05437">
    <property type="entry name" value="AzlD"/>
    <property type="match status" value="1"/>
</dbReference>
<organism evidence="2 3">
    <name type="scientific">Nesterenkonia cremea</name>
    <dbReference type="NCBI Taxonomy" id="1882340"/>
    <lineage>
        <taxon>Bacteria</taxon>
        <taxon>Bacillati</taxon>
        <taxon>Actinomycetota</taxon>
        <taxon>Actinomycetes</taxon>
        <taxon>Micrococcales</taxon>
        <taxon>Micrococcaceae</taxon>
        <taxon>Nesterenkonia</taxon>
    </lineage>
</organism>
<reference evidence="2" key="2">
    <citation type="submission" date="2020-09" db="EMBL/GenBank/DDBJ databases">
        <authorList>
            <person name="Sun Q."/>
            <person name="Zhou Y."/>
        </authorList>
    </citation>
    <scope>NUCLEOTIDE SEQUENCE</scope>
    <source>
        <strain evidence="2">CGMCC 1.15388</strain>
    </source>
</reference>
<gene>
    <name evidence="2" type="ORF">GCM10011401_03820</name>
</gene>
<dbReference type="EMBL" id="BMIS01000001">
    <property type="protein sequence ID" value="GGE60199.1"/>
    <property type="molecule type" value="Genomic_DNA"/>
</dbReference>
<reference evidence="2" key="1">
    <citation type="journal article" date="2014" name="Int. J. Syst. Evol. Microbiol.">
        <title>Complete genome sequence of Corynebacterium casei LMG S-19264T (=DSM 44701T), isolated from a smear-ripened cheese.</title>
        <authorList>
            <consortium name="US DOE Joint Genome Institute (JGI-PGF)"/>
            <person name="Walter F."/>
            <person name="Albersmeier A."/>
            <person name="Kalinowski J."/>
            <person name="Ruckert C."/>
        </authorList>
    </citation>
    <scope>NUCLEOTIDE SEQUENCE</scope>
    <source>
        <strain evidence="2">CGMCC 1.15388</strain>
    </source>
</reference>